<keyword evidence="11" id="KW-1185">Reference proteome</keyword>
<dbReference type="Pfam" id="PF01232">
    <property type="entry name" value="Mannitol_dh"/>
    <property type="match status" value="1"/>
</dbReference>
<feature type="domain" description="Mannitol dehydrogenase N-terminal" evidence="8">
    <location>
        <begin position="170"/>
        <end position="355"/>
    </location>
</feature>
<dbReference type="SUPFAM" id="SSF51735">
    <property type="entry name" value="NAD(P)-binding Rossmann-fold domains"/>
    <property type="match status" value="1"/>
</dbReference>
<reference evidence="10 11" key="1">
    <citation type="submission" date="2016-09" db="EMBL/GenBank/DDBJ databases">
        <title>Aspergillus awamori IFM 58123T.</title>
        <authorList>
            <person name="Kusuya Y."/>
            <person name="Shimizu M."/>
            <person name="Takahashi H."/>
            <person name="Yaguchi T."/>
        </authorList>
    </citation>
    <scope>NUCLEOTIDE SEQUENCE [LARGE SCALE GENOMIC DNA]</scope>
    <source>
        <strain evidence="10 11">IFM 58123</strain>
    </source>
</reference>
<comment type="catalytic activity">
    <reaction evidence="7">
        <text>D-mannitol 1-phosphate + NAD(+) = beta-D-fructose 6-phosphate + NADH + H(+)</text>
        <dbReference type="Rhea" id="RHEA:19661"/>
        <dbReference type="ChEBI" id="CHEBI:15378"/>
        <dbReference type="ChEBI" id="CHEBI:57540"/>
        <dbReference type="ChEBI" id="CHEBI:57634"/>
        <dbReference type="ChEBI" id="CHEBI:57945"/>
        <dbReference type="ChEBI" id="CHEBI:61381"/>
        <dbReference type="EC" id="1.1.1.17"/>
    </reaction>
</comment>
<protein>
    <recommendedName>
        <fullName evidence="4">Mannitol-1-phosphate 5-dehydrogenase</fullName>
        <ecNumber evidence="3">1.1.1.17</ecNumber>
    </recommendedName>
</protein>
<evidence type="ECO:0000256" key="6">
    <source>
        <dbReference type="ARBA" id="ARBA00023027"/>
    </source>
</evidence>
<dbReference type="PANTHER" id="PTHR30524:SF0">
    <property type="entry name" value="ALTRONATE OXIDOREDUCTASE-RELATED"/>
    <property type="match status" value="1"/>
</dbReference>
<dbReference type="Gene3D" id="3.40.50.720">
    <property type="entry name" value="NAD(P)-binding Rossmann-like Domain"/>
    <property type="match status" value="1"/>
</dbReference>
<dbReference type="InterPro" id="IPR000669">
    <property type="entry name" value="Mannitol_DH"/>
</dbReference>
<dbReference type="GO" id="GO:0008926">
    <property type="term" value="F:mannitol-1-phosphate 5-dehydrogenase activity"/>
    <property type="evidence" value="ECO:0007669"/>
    <property type="project" value="UniProtKB-EC"/>
</dbReference>
<dbReference type="InterPro" id="IPR008927">
    <property type="entry name" value="6-PGluconate_DH-like_C_sf"/>
</dbReference>
<dbReference type="Pfam" id="PF08125">
    <property type="entry name" value="Mannitol_dh_C"/>
    <property type="match status" value="1"/>
</dbReference>
<evidence type="ECO:0000256" key="3">
    <source>
        <dbReference type="ARBA" id="ARBA00012939"/>
    </source>
</evidence>
<evidence type="ECO:0000256" key="7">
    <source>
        <dbReference type="ARBA" id="ARBA00048615"/>
    </source>
</evidence>
<evidence type="ECO:0000256" key="4">
    <source>
        <dbReference type="ARBA" id="ARBA00016219"/>
    </source>
</evidence>
<dbReference type="SUPFAM" id="SSF48179">
    <property type="entry name" value="6-phosphogluconate dehydrogenase C-terminal domain-like"/>
    <property type="match status" value="1"/>
</dbReference>
<dbReference type="InterPro" id="IPR013118">
    <property type="entry name" value="Mannitol_DH_C"/>
</dbReference>
<comment type="similarity">
    <text evidence="1">Belongs to the mannitol dehydrogenase family.</text>
</comment>
<dbReference type="HAMAP" id="MF_00196">
    <property type="entry name" value="Mannitol_dehydrog"/>
    <property type="match status" value="1"/>
</dbReference>
<dbReference type="GO" id="GO:0005829">
    <property type="term" value="C:cytosol"/>
    <property type="evidence" value="ECO:0007669"/>
    <property type="project" value="TreeGrafter"/>
</dbReference>
<keyword evidence="5" id="KW-0560">Oxidoreductase</keyword>
<dbReference type="InterPro" id="IPR023028">
    <property type="entry name" value="Mannitol_1_phos_5_DH"/>
</dbReference>
<evidence type="ECO:0000256" key="1">
    <source>
        <dbReference type="ARBA" id="ARBA00006541"/>
    </source>
</evidence>
<sequence>MKLLDCLGDEKKPDIKTHRNPMKGILRPSIVDRIHWGEPTIVWIGLGSNDEGAWPPLAPPALLVPGTRPALTVESLLNYPFHRWPDTSGGSTPGGYSIRFHDDDDVNDRLDDDDIQGNDSMAIRANGPVSRRQPHDGTVAHATDKARIVFFQLHSTSLLLSDFHYIMGKKAIQFGGGNIGRGFVAEFLHKAGYEVVFVDVMDKMVEALQQNKSYKVTEVSEEGEHTTTITNYRAINSKTHESDVIQEIATADVVTCAVGPNILKFIAPVIAKGIDARTESKPVAVIACENAIGATDTLHGFIKQHTSPDRVESLYDRAQFANSAIDRIVPQQAPNSGLDVRIEKFYEWAVEKTPFGSVGHPDIPAIHWVDNLEPYIERKLFTVNTSHATTAYFGHFRGKKMIADALEDKEIRGLVHKVLEETASLIVAKHDISEEEQKEYVEKIVSRISNPYLEDNVDRVGRAPLRKLSRKERFIGPASQLAERGMKYDSLMDAVEMALRFQNVPGDDESAELANILQEQPAEDATTNLTGLEKEHPLYPAVLDRVRKVQQGTK</sequence>
<comment type="caution">
    <text evidence="10">The sequence shown here is derived from an EMBL/GenBank/DDBJ whole genome shotgun (WGS) entry which is preliminary data.</text>
</comment>
<dbReference type="Proteomes" id="UP000286921">
    <property type="component" value="Unassembled WGS sequence"/>
</dbReference>
<dbReference type="EMBL" id="BDHI01000001">
    <property type="protein sequence ID" value="GCB18543.1"/>
    <property type="molecule type" value="Genomic_DNA"/>
</dbReference>
<feature type="domain" description="Mannitol dehydrogenase C-terminal" evidence="9">
    <location>
        <begin position="371"/>
        <end position="514"/>
    </location>
</feature>
<name>A0A401KGU5_ASPAW</name>
<dbReference type="InterPro" id="IPR013131">
    <property type="entry name" value="Mannitol_DH_N"/>
</dbReference>
<dbReference type="GO" id="GO:0019592">
    <property type="term" value="P:mannitol catabolic process"/>
    <property type="evidence" value="ECO:0007669"/>
    <property type="project" value="TreeGrafter"/>
</dbReference>
<proteinExistence type="inferred from homology"/>
<evidence type="ECO:0000313" key="11">
    <source>
        <dbReference type="Proteomes" id="UP000286921"/>
    </source>
</evidence>
<evidence type="ECO:0000256" key="2">
    <source>
        <dbReference type="ARBA" id="ARBA00011245"/>
    </source>
</evidence>
<dbReference type="PANTHER" id="PTHR30524">
    <property type="entry name" value="MANNITOL-1-PHOSPHATE 5-DEHYDROGENASE"/>
    <property type="match status" value="1"/>
</dbReference>
<dbReference type="PRINTS" id="PR00084">
    <property type="entry name" value="MTLDHDRGNASE"/>
</dbReference>
<evidence type="ECO:0000259" key="9">
    <source>
        <dbReference type="Pfam" id="PF08125"/>
    </source>
</evidence>
<gene>
    <name evidence="10" type="ORF">AAWM_01428</name>
</gene>
<dbReference type="FunFam" id="3.40.50.720:FF:000316">
    <property type="entry name" value="Mannitol-1-phosphate 5-dehydrogenase"/>
    <property type="match status" value="1"/>
</dbReference>
<evidence type="ECO:0000259" key="8">
    <source>
        <dbReference type="Pfam" id="PF01232"/>
    </source>
</evidence>
<evidence type="ECO:0000256" key="5">
    <source>
        <dbReference type="ARBA" id="ARBA00023002"/>
    </source>
</evidence>
<comment type="subunit">
    <text evidence="2">Monomer.</text>
</comment>
<evidence type="ECO:0000313" key="10">
    <source>
        <dbReference type="EMBL" id="GCB18543.1"/>
    </source>
</evidence>
<dbReference type="STRING" id="105351.A0A401KGU5"/>
<dbReference type="NCBIfam" id="NF002647">
    <property type="entry name" value="PRK02318.1-3"/>
    <property type="match status" value="1"/>
</dbReference>
<dbReference type="AlphaFoldDB" id="A0A401KGU5"/>
<organism evidence="10 11">
    <name type="scientific">Aspergillus awamori</name>
    <name type="common">Black koji mold</name>
    <dbReference type="NCBI Taxonomy" id="105351"/>
    <lineage>
        <taxon>Eukaryota</taxon>
        <taxon>Fungi</taxon>
        <taxon>Dikarya</taxon>
        <taxon>Ascomycota</taxon>
        <taxon>Pezizomycotina</taxon>
        <taxon>Eurotiomycetes</taxon>
        <taxon>Eurotiomycetidae</taxon>
        <taxon>Eurotiales</taxon>
        <taxon>Aspergillaceae</taxon>
        <taxon>Aspergillus</taxon>
    </lineage>
</organism>
<dbReference type="FunFam" id="1.10.1040.10:FF:000009">
    <property type="entry name" value="Mannitol-1-phosphate 5-dehydrogenase"/>
    <property type="match status" value="1"/>
</dbReference>
<dbReference type="InterPro" id="IPR013328">
    <property type="entry name" value="6PGD_dom2"/>
</dbReference>
<keyword evidence="6" id="KW-0520">NAD</keyword>
<dbReference type="Gene3D" id="1.10.1040.10">
    <property type="entry name" value="N-(1-d-carboxylethyl)-l-norvaline Dehydrogenase, domain 2"/>
    <property type="match status" value="1"/>
</dbReference>
<dbReference type="InterPro" id="IPR036291">
    <property type="entry name" value="NAD(P)-bd_dom_sf"/>
</dbReference>
<dbReference type="EC" id="1.1.1.17" evidence="3"/>
<dbReference type="NCBIfam" id="NF002652">
    <property type="entry name" value="PRK02318.2-5"/>
    <property type="match status" value="1"/>
</dbReference>
<accession>A0A401KGU5</accession>